<evidence type="ECO:0008006" key="3">
    <source>
        <dbReference type="Google" id="ProtNLM"/>
    </source>
</evidence>
<name>A0A1B6C7C6_9HEMI</name>
<dbReference type="InterPro" id="IPR002347">
    <property type="entry name" value="SDR_fam"/>
</dbReference>
<dbReference type="PANTHER" id="PTHR43943:SF2">
    <property type="entry name" value="DEHYDROGENASE_REDUCTASE 4"/>
    <property type="match status" value="1"/>
</dbReference>
<sequence>MAFSTNGNCRRLIGKVAVITASTDGIGYAIAKRFAAEGASVLVSSRKETNVLKSVKSLKEFGYNVAGIVCHVGKQDDIKKLFQEAEHQFGGIDILVSNAAVNPAVGSLFECPEDVWDKIFEINVKSAFMLSKEVLPFLRKRNGGSIVYISSIAGYQPLNLLGAYSISKTTLLGLTKAAAIDLAEENIRVNCVAPGIVETKFSSALHESEFAREIALSMVPVKRLAKPEDIAPTVAFLCSDDASYITGETFVVAGGMPSKL</sequence>
<dbReference type="PRINTS" id="PR00081">
    <property type="entry name" value="GDHRDH"/>
</dbReference>
<dbReference type="SUPFAM" id="SSF51735">
    <property type="entry name" value="NAD(P)-binding Rossmann-fold domains"/>
    <property type="match status" value="1"/>
</dbReference>
<evidence type="ECO:0000313" key="2">
    <source>
        <dbReference type="EMBL" id="JAS09372.1"/>
    </source>
</evidence>
<dbReference type="AlphaFoldDB" id="A0A1B6C7C6"/>
<evidence type="ECO:0000256" key="1">
    <source>
        <dbReference type="ARBA" id="ARBA00006484"/>
    </source>
</evidence>
<dbReference type="PRINTS" id="PR00080">
    <property type="entry name" value="SDRFAMILY"/>
</dbReference>
<dbReference type="InterPro" id="IPR036291">
    <property type="entry name" value="NAD(P)-bd_dom_sf"/>
</dbReference>
<reference evidence="2" key="1">
    <citation type="submission" date="2015-12" db="EMBL/GenBank/DDBJ databases">
        <title>De novo transcriptome assembly of four potential Pierce s Disease insect vectors from Arizona vineyards.</title>
        <authorList>
            <person name="Tassone E.E."/>
        </authorList>
    </citation>
    <scope>NUCLEOTIDE SEQUENCE</scope>
</reference>
<dbReference type="FunFam" id="3.40.50.720:FF:000084">
    <property type="entry name" value="Short-chain dehydrogenase reductase"/>
    <property type="match status" value="1"/>
</dbReference>
<accession>A0A1B6C7C6</accession>
<dbReference type="Gene3D" id="3.40.50.720">
    <property type="entry name" value="NAD(P)-binding Rossmann-like Domain"/>
    <property type="match status" value="1"/>
</dbReference>
<dbReference type="EMBL" id="GEDC01027926">
    <property type="protein sequence ID" value="JAS09372.1"/>
    <property type="molecule type" value="Transcribed_RNA"/>
</dbReference>
<gene>
    <name evidence="2" type="ORF">g.40924</name>
</gene>
<dbReference type="NCBIfam" id="NF005559">
    <property type="entry name" value="PRK07231.1"/>
    <property type="match status" value="1"/>
</dbReference>
<comment type="similarity">
    <text evidence="1">Belongs to the short-chain dehydrogenases/reductases (SDR) family.</text>
</comment>
<dbReference type="PANTHER" id="PTHR43943">
    <property type="entry name" value="DEHYDROGENASE/REDUCTASE (SDR FAMILY) MEMBER 4"/>
    <property type="match status" value="1"/>
</dbReference>
<dbReference type="Pfam" id="PF13561">
    <property type="entry name" value="adh_short_C2"/>
    <property type="match status" value="1"/>
</dbReference>
<protein>
    <recommendedName>
        <fullName evidence="3">Dehydrogenase/reductase SDR family member 4</fullName>
    </recommendedName>
</protein>
<dbReference type="GO" id="GO:0004090">
    <property type="term" value="F:carbonyl reductase (NADPH) activity"/>
    <property type="evidence" value="ECO:0007669"/>
    <property type="project" value="TreeGrafter"/>
</dbReference>
<proteinExistence type="inferred from homology"/>
<organism evidence="2">
    <name type="scientific">Clastoptera arizonana</name>
    <name type="common">Arizona spittle bug</name>
    <dbReference type="NCBI Taxonomy" id="38151"/>
    <lineage>
        <taxon>Eukaryota</taxon>
        <taxon>Metazoa</taxon>
        <taxon>Ecdysozoa</taxon>
        <taxon>Arthropoda</taxon>
        <taxon>Hexapoda</taxon>
        <taxon>Insecta</taxon>
        <taxon>Pterygota</taxon>
        <taxon>Neoptera</taxon>
        <taxon>Paraneoptera</taxon>
        <taxon>Hemiptera</taxon>
        <taxon>Auchenorrhyncha</taxon>
        <taxon>Cercopoidea</taxon>
        <taxon>Clastopteridae</taxon>
        <taxon>Clastoptera</taxon>
    </lineage>
</organism>